<sequence>MYLLLLNKMKNLSNITYNNAQYFAPLKKLLLDGWGSPAVPTPVCVVLLGANGAFFFAAFKAASVRNIVASCPQAAV</sequence>
<dbReference type="Proteomes" id="UP000702425">
    <property type="component" value="Unassembled WGS sequence"/>
</dbReference>
<reference evidence="2 3" key="1">
    <citation type="journal article" date="2020" name="Sci. Rep.">
        <title>A novel cyanobacterial geosmin producer, revising GeoA distribution and dispersion patterns in Bacteria.</title>
        <authorList>
            <person name="Churro C."/>
            <person name="Semedo-Aguiar A.P."/>
            <person name="Silva A.D."/>
            <person name="Pereira-Leal J.B."/>
            <person name="Leite R.B."/>
        </authorList>
    </citation>
    <scope>NUCLEOTIDE SEQUENCE [LARGE SCALE GENOMIC DNA]</scope>
    <source>
        <strain evidence="2 3">IPMA8</strain>
    </source>
</reference>
<dbReference type="EMBL" id="SRRZ01000106">
    <property type="protein sequence ID" value="NQE36957.1"/>
    <property type="molecule type" value="Genomic_DNA"/>
</dbReference>
<evidence type="ECO:0000256" key="1">
    <source>
        <dbReference type="SAM" id="Phobius"/>
    </source>
</evidence>
<name>A0ABX2D2U4_9CYAN</name>
<organism evidence="2 3">
    <name type="scientific">Microcoleus asticus IPMA8</name>
    <dbReference type="NCBI Taxonomy" id="2563858"/>
    <lineage>
        <taxon>Bacteria</taxon>
        <taxon>Bacillati</taxon>
        <taxon>Cyanobacteriota</taxon>
        <taxon>Cyanophyceae</taxon>
        <taxon>Oscillatoriophycideae</taxon>
        <taxon>Oscillatoriales</taxon>
        <taxon>Microcoleaceae</taxon>
        <taxon>Microcoleus</taxon>
        <taxon>Microcoleus asticus</taxon>
    </lineage>
</organism>
<feature type="transmembrane region" description="Helical" evidence="1">
    <location>
        <begin position="39"/>
        <end position="59"/>
    </location>
</feature>
<accession>A0ABX2D2U4</accession>
<keyword evidence="1" id="KW-0472">Membrane</keyword>
<evidence type="ECO:0000313" key="3">
    <source>
        <dbReference type="Proteomes" id="UP000702425"/>
    </source>
</evidence>
<gene>
    <name evidence="2" type="ORF">E5S67_04724</name>
</gene>
<protein>
    <submittedName>
        <fullName evidence="2">Uncharacterized protein</fullName>
    </submittedName>
</protein>
<proteinExistence type="predicted"/>
<comment type="caution">
    <text evidence="2">The sequence shown here is derived from an EMBL/GenBank/DDBJ whole genome shotgun (WGS) entry which is preliminary data.</text>
</comment>
<keyword evidence="1" id="KW-0812">Transmembrane</keyword>
<evidence type="ECO:0000313" key="2">
    <source>
        <dbReference type="EMBL" id="NQE36957.1"/>
    </source>
</evidence>
<keyword evidence="1" id="KW-1133">Transmembrane helix</keyword>
<keyword evidence="3" id="KW-1185">Reference proteome</keyword>